<organism evidence="2 3">
    <name type="scientific">Austropuccinia psidii MF-1</name>
    <dbReference type="NCBI Taxonomy" id="1389203"/>
    <lineage>
        <taxon>Eukaryota</taxon>
        <taxon>Fungi</taxon>
        <taxon>Dikarya</taxon>
        <taxon>Basidiomycota</taxon>
        <taxon>Pucciniomycotina</taxon>
        <taxon>Pucciniomycetes</taxon>
        <taxon>Pucciniales</taxon>
        <taxon>Sphaerophragmiaceae</taxon>
        <taxon>Austropuccinia</taxon>
    </lineage>
</organism>
<name>A0A9Q3IFP0_9BASI</name>
<keyword evidence="3" id="KW-1185">Reference proteome</keyword>
<evidence type="ECO:0000313" key="2">
    <source>
        <dbReference type="EMBL" id="MBW0541466.1"/>
    </source>
</evidence>
<dbReference type="Proteomes" id="UP000765509">
    <property type="component" value="Unassembled WGS sequence"/>
</dbReference>
<sequence>MGMLYIPHRLVDAFASDNEKQGEVKDHEVGSPYTPLLRRPAHPANSIAREELETNINELMKLGTLRNVGNNEEVEVTNPVIITWNNDK</sequence>
<dbReference type="EMBL" id="AVOT02046129">
    <property type="protein sequence ID" value="MBW0541466.1"/>
    <property type="molecule type" value="Genomic_DNA"/>
</dbReference>
<reference evidence="2" key="1">
    <citation type="submission" date="2021-03" db="EMBL/GenBank/DDBJ databases">
        <title>Draft genome sequence of rust myrtle Austropuccinia psidii MF-1, a brazilian biotype.</title>
        <authorList>
            <person name="Quecine M.C."/>
            <person name="Pachon D.M.R."/>
            <person name="Bonatelli M.L."/>
            <person name="Correr F.H."/>
            <person name="Franceschini L.M."/>
            <person name="Leite T.F."/>
            <person name="Margarido G.R.A."/>
            <person name="Almeida C.A."/>
            <person name="Ferrarezi J.A."/>
            <person name="Labate C.A."/>
        </authorList>
    </citation>
    <scope>NUCLEOTIDE SEQUENCE</scope>
    <source>
        <strain evidence="2">MF-1</strain>
    </source>
</reference>
<evidence type="ECO:0000256" key="1">
    <source>
        <dbReference type="SAM" id="MobiDB-lite"/>
    </source>
</evidence>
<proteinExistence type="predicted"/>
<accession>A0A9Q3IFP0</accession>
<dbReference type="AlphaFoldDB" id="A0A9Q3IFP0"/>
<feature type="region of interest" description="Disordered" evidence="1">
    <location>
        <begin position="17"/>
        <end position="39"/>
    </location>
</feature>
<evidence type="ECO:0000313" key="3">
    <source>
        <dbReference type="Proteomes" id="UP000765509"/>
    </source>
</evidence>
<feature type="compositionally biased region" description="Basic and acidic residues" evidence="1">
    <location>
        <begin position="17"/>
        <end position="29"/>
    </location>
</feature>
<gene>
    <name evidence="2" type="ORF">O181_081181</name>
</gene>
<protein>
    <submittedName>
        <fullName evidence="2">Uncharacterized protein</fullName>
    </submittedName>
</protein>
<comment type="caution">
    <text evidence="2">The sequence shown here is derived from an EMBL/GenBank/DDBJ whole genome shotgun (WGS) entry which is preliminary data.</text>
</comment>